<name>A0A1X7IQR3_9FLAO</name>
<evidence type="ECO:0000313" key="2">
    <source>
        <dbReference type="EMBL" id="SMG17306.1"/>
    </source>
</evidence>
<dbReference type="EMBL" id="FXAO01000002">
    <property type="protein sequence ID" value="SMG17306.1"/>
    <property type="molecule type" value="Genomic_DNA"/>
</dbReference>
<dbReference type="OrthoDB" id="1450277at2"/>
<dbReference type="Proteomes" id="UP000193420">
    <property type="component" value="Unassembled WGS sequence"/>
</dbReference>
<proteinExistence type="predicted"/>
<feature type="transmembrane region" description="Helical" evidence="1">
    <location>
        <begin position="76"/>
        <end position="93"/>
    </location>
</feature>
<dbReference type="AlphaFoldDB" id="A0A1X7IQR3"/>
<keyword evidence="1" id="KW-1133">Transmembrane helix</keyword>
<keyword evidence="1" id="KW-0812">Transmembrane</keyword>
<accession>A0A1X7IQR3</accession>
<reference evidence="3" key="1">
    <citation type="submission" date="2017-04" db="EMBL/GenBank/DDBJ databases">
        <authorList>
            <person name="Varghese N."/>
            <person name="Submissions S."/>
        </authorList>
    </citation>
    <scope>NUCLEOTIDE SEQUENCE [LARGE SCALE GENOMIC DNA]</scope>
    <source>
        <strain evidence="3">DSM 19835</strain>
    </source>
</reference>
<dbReference type="RefSeq" id="WP_085496746.1">
    <property type="nucleotide sequence ID" value="NZ_FXAO01000002.1"/>
</dbReference>
<keyword evidence="3" id="KW-1185">Reference proteome</keyword>
<evidence type="ECO:0000313" key="3">
    <source>
        <dbReference type="Proteomes" id="UP000193420"/>
    </source>
</evidence>
<evidence type="ECO:0000256" key="1">
    <source>
        <dbReference type="SAM" id="Phobius"/>
    </source>
</evidence>
<feature type="transmembrane region" description="Helical" evidence="1">
    <location>
        <begin position="99"/>
        <end position="119"/>
    </location>
</feature>
<protein>
    <submittedName>
        <fullName evidence="2">Uncharacterized protein</fullName>
    </submittedName>
</protein>
<sequence length="148" mass="17067">MTNLGTAELKSPLNVKEKSFYLKWISDDKFIISLNFSIGTNTALDLNSDAKSAVIVYGTIYKLSENKTDIVLVTKFKYGLILILAIPLIMLILELTMDLGIPLPFYFVFPLVFILVLFFSRNEEKKLIQNFREFLKSEITTHYNNTYH</sequence>
<gene>
    <name evidence="2" type="ORF">SAMN03080602_00963</name>
</gene>
<organism evidence="2 3">
    <name type="scientific">Arenibacter troitsensis</name>
    <dbReference type="NCBI Taxonomy" id="188872"/>
    <lineage>
        <taxon>Bacteria</taxon>
        <taxon>Pseudomonadati</taxon>
        <taxon>Bacteroidota</taxon>
        <taxon>Flavobacteriia</taxon>
        <taxon>Flavobacteriales</taxon>
        <taxon>Flavobacteriaceae</taxon>
        <taxon>Arenibacter</taxon>
    </lineage>
</organism>
<keyword evidence="1" id="KW-0472">Membrane</keyword>